<evidence type="ECO:0000256" key="3">
    <source>
        <dbReference type="ARBA" id="ARBA00022448"/>
    </source>
</evidence>
<keyword evidence="5" id="KW-0029">Amino-acid transport</keyword>
<evidence type="ECO:0000313" key="9">
    <source>
        <dbReference type="EMBL" id="KAH7532818.1"/>
    </source>
</evidence>
<evidence type="ECO:0000256" key="6">
    <source>
        <dbReference type="ARBA" id="ARBA00022989"/>
    </source>
</evidence>
<comment type="similarity">
    <text evidence="2">Belongs to the GLUTAMINE DUMPER 1 (TC 9.B.60) family.</text>
</comment>
<evidence type="ECO:0000256" key="5">
    <source>
        <dbReference type="ARBA" id="ARBA00022970"/>
    </source>
</evidence>
<dbReference type="GO" id="GO:0080143">
    <property type="term" value="P:regulation of amino acid export"/>
    <property type="evidence" value="ECO:0007669"/>
    <property type="project" value="InterPro"/>
</dbReference>
<evidence type="ECO:0000256" key="2">
    <source>
        <dbReference type="ARBA" id="ARBA00009977"/>
    </source>
</evidence>
<reference evidence="9" key="1">
    <citation type="journal article" date="2021" name="Front. Plant Sci.">
        <title>Chromosome-Scale Genome Assembly for Chinese Sour Jujube and Insights Into Its Genome Evolution and Domestication Signature.</title>
        <authorList>
            <person name="Shen L.-Y."/>
            <person name="Luo H."/>
            <person name="Wang X.-L."/>
            <person name="Wang X.-M."/>
            <person name="Qiu X.-J."/>
            <person name="Liu H."/>
            <person name="Zhou S.-S."/>
            <person name="Jia K.-H."/>
            <person name="Nie S."/>
            <person name="Bao Y.-T."/>
            <person name="Zhang R.-G."/>
            <person name="Yun Q.-Z."/>
            <person name="Chai Y.-H."/>
            <person name="Lu J.-Y."/>
            <person name="Li Y."/>
            <person name="Zhao S.-W."/>
            <person name="Mao J.-F."/>
            <person name="Jia S.-G."/>
            <person name="Mao Y.-M."/>
        </authorList>
    </citation>
    <scope>NUCLEOTIDE SEQUENCE</scope>
    <source>
        <strain evidence="9">AT0</strain>
        <tissue evidence="9">Leaf</tissue>
    </source>
</reference>
<feature type="transmembrane region" description="Helical" evidence="8">
    <location>
        <begin position="28"/>
        <end position="49"/>
    </location>
</feature>
<dbReference type="PANTHER" id="PTHR33228">
    <property type="entry name" value="PROTEIN GLUTAMINE DUMPER 4-RELATED"/>
    <property type="match status" value="1"/>
</dbReference>
<dbReference type="GO" id="GO:0016020">
    <property type="term" value="C:membrane"/>
    <property type="evidence" value="ECO:0007669"/>
    <property type="project" value="UniProtKB-SubCell"/>
</dbReference>
<sequence>MRPTTTTTTTNMASATARFHIWKSPLPYLFGGLGAMLLLITVALIILVCSYRKRSASGMVSSDEEKPPRPMNVMVDTEPKIVVIMAGDDKPTCLATPATSSSVCSCHEQV</sequence>
<keyword evidence="6 8" id="KW-1133">Transmembrane helix</keyword>
<dbReference type="EMBL" id="JAEACU010000004">
    <property type="protein sequence ID" value="KAH7532818.1"/>
    <property type="molecule type" value="Genomic_DNA"/>
</dbReference>
<organism evidence="9 10">
    <name type="scientific">Ziziphus jujuba var. spinosa</name>
    <dbReference type="NCBI Taxonomy" id="714518"/>
    <lineage>
        <taxon>Eukaryota</taxon>
        <taxon>Viridiplantae</taxon>
        <taxon>Streptophyta</taxon>
        <taxon>Embryophyta</taxon>
        <taxon>Tracheophyta</taxon>
        <taxon>Spermatophyta</taxon>
        <taxon>Magnoliopsida</taxon>
        <taxon>eudicotyledons</taxon>
        <taxon>Gunneridae</taxon>
        <taxon>Pentapetalae</taxon>
        <taxon>rosids</taxon>
        <taxon>fabids</taxon>
        <taxon>Rosales</taxon>
        <taxon>Rhamnaceae</taxon>
        <taxon>Paliureae</taxon>
        <taxon>Ziziphus</taxon>
    </lineage>
</organism>
<evidence type="ECO:0000256" key="8">
    <source>
        <dbReference type="SAM" id="Phobius"/>
    </source>
</evidence>
<keyword evidence="7 8" id="KW-0472">Membrane</keyword>
<evidence type="ECO:0000256" key="1">
    <source>
        <dbReference type="ARBA" id="ARBA00004167"/>
    </source>
</evidence>
<dbReference type="Proteomes" id="UP000813462">
    <property type="component" value="Unassembled WGS sequence"/>
</dbReference>
<evidence type="ECO:0000256" key="7">
    <source>
        <dbReference type="ARBA" id="ARBA00023136"/>
    </source>
</evidence>
<accession>A0A978VI99</accession>
<dbReference type="PANTHER" id="PTHR33228:SF76">
    <property type="entry name" value="PROTEIN GLUTAMINE DUMPER 7"/>
    <property type="match status" value="1"/>
</dbReference>
<evidence type="ECO:0000313" key="10">
    <source>
        <dbReference type="Proteomes" id="UP000813462"/>
    </source>
</evidence>
<proteinExistence type="inferred from homology"/>
<dbReference type="InterPro" id="IPR040359">
    <property type="entry name" value="GDU"/>
</dbReference>
<dbReference type="AlphaFoldDB" id="A0A978VI99"/>
<evidence type="ECO:0000256" key="4">
    <source>
        <dbReference type="ARBA" id="ARBA00022692"/>
    </source>
</evidence>
<dbReference type="GO" id="GO:0006865">
    <property type="term" value="P:amino acid transport"/>
    <property type="evidence" value="ECO:0007669"/>
    <property type="project" value="UniProtKB-KW"/>
</dbReference>
<comment type="caution">
    <text evidence="9">The sequence shown here is derived from an EMBL/GenBank/DDBJ whole genome shotgun (WGS) entry which is preliminary data.</text>
</comment>
<keyword evidence="4 8" id="KW-0812">Transmembrane</keyword>
<protein>
    <recommendedName>
        <fullName evidence="11">Protein GLUTAMINE DUMPER 6-like</fullName>
    </recommendedName>
</protein>
<keyword evidence="3" id="KW-0813">Transport</keyword>
<evidence type="ECO:0008006" key="11">
    <source>
        <dbReference type="Google" id="ProtNLM"/>
    </source>
</evidence>
<name>A0A978VI99_ZIZJJ</name>
<comment type="subcellular location">
    <subcellularLocation>
        <location evidence="1">Membrane</location>
        <topology evidence="1">Single-pass membrane protein</topology>
    </subcellularLocation>
</comment>
<gene>
    <name evidence="9" type="ORF">FEM48_Zijuj04G0062800</name>
</gene>